<accession>A0A1Q9HGC9</accession>
<feature type="transmembrane region" description="Helical" evidence="1">
    <location>
        <begin position="42"/>
        <end position="60"/>
    </location>
</feature>
<evidence type="ECO:0000256" key="1">
    <source>
        <dbReference type="SAM" id="Phobius"/>
    </source>
</evidence>
<organism evidence="2 3">
    <name type="scientific">Vibrio panuliri</name>
    <dbReference type="NCBI Taxonomy" id="1381081"/>
    <lineage>
        <taxon>Bacteria</taxon>
        <taxon>Pseudomonadati</taxon>
        <taxon>Pseudomonadota</taxon>
        <taxon>Gammaproteobacteria</taxon>
        <taxon>Vibrionales</taxon>
        <taxon>Vibrionaceae</taxon>
        <taxon>Vibrio</taxon>
    </lineage>
</organism>
<comment type="caution">
    <text evidence="2">The sequence shown here is derived from an EMBL/GenBank/DDBJ whole genome shotgun (WGS) entry which is preliminary data.</text>
</comment>
<proteinExistence type="predicted"/>
<dbReference type="Proteomes" id="UP000186313">
    <property type="component" value="Unassembled WGS sequence"/>
</dbReference>
<sequence length="199" mass="22566">MSKTSGRESYQGLIYLIQFAIIGVIFYRGQQIYNVVPDKFDNALWLGLFVFLYFICLRTATQNHAGYDATETTYYRNGSYSHQNVNLSSRWEAKSREEQQAIMSANGGLSPLVFGFYQAAVTTLYCMFIFNDFGWSMWVHILVGFVGLCFCWAMVGHFLRGIETIGRSSLAAGFILDLILVSGVTASVCSTIMFFWHHN</sequence>
<dbReference type="RefSeq" id="WP_075708972.1">
    <property type="nucleotide sequence ID" value="NZ_MJMJ01000018.1"/>
</dbReference>
<keyword evidence="1" id="KW-0812">Transmembrane</keyword>
<evidence type="ECO:0000313" key="3">
    <source>
        <dbReference type="Proteomes" id="UP000186313"/>
    </source>
</evidence>
<feature type="transmembrane region" description="Helical" evidence="1">
    <location>
        <begin position="171"/>
        <end position="196"/>
    </location>
</feature>
<keyword evidence="1" id="KW-0472">Membrane</keyword>
<keyword evidence="1" id="KW-1133">Transmembrane helix</keyword>
<name>A0A1Q9HGC9_9VIBR</name>
<dbReference type="EMBL" id="MJMJ01000018">
    <property type="protein sequence ID" value="OLQ88965.1"/>
    <property type="molecule type" value="Genomic_DNA"/>
</dbReference>
<gene>
    <name evidence="2" type="ORF">BIY22_20520</name>
</gene>
<feature type="transmembrane region" description="Helical" evidence="1">
    <location>
        <begin position="12"/>
        <end position="30"/>
    </location>
</feature>
<evidence type="ECO:0000313" key="2">
    <source>
        <dbReference type="EMBL" id="OLQ88965.1"/>
    </source>
</evidence>
<feature type="transmembrane region" description="Helical" evidence="1">
    <location>
        <begin position="137"/>
        <end position="159"/>
    </location>
</feature>
<reference evidence="2 3" key="1">
    <citation type="submission" date="2016-09" db="EMBL/GenBank/DDBJ databases">
        <title>Genomic Taxonomy of the Vibrionaceae.</title>
        <authorList>
            <person name="Gonzalez-Castillo A."/>
            <person name="Gomez-Gil B."/>
            <person name="Enciso-Ibarra K."/>
        </authorList>
    </citation>
    <scope>NUCLEOTIDE SEQUENCE [LARGE SCALE GENOMIC DNA]</scope>
    <source>
        <strain evidence="2 3">CAIM 703</strain>
    </source>
</reference>
<dbReference type="AlphaFoldDB" id="A0A1Q9HGC9"/>
<protein>
    <submittedName>
        <fullName evidence="2">Uncharacterized protein</fullName>
    </submittedName>
</protein>
<feature type="transmembrane region" description="Helical" evidence="1">
    <location>
        <begin position="112"/>
        <end position="131"/>
    </location>
</feature>